<accession>A0A7X2V5L2</accession>
<evidence type="ECO:0000313" key="2">
    <source>
        <dbReference type="EMBL" id="MTH54178.1"/>
    </source>
</evidence>
<dbReference type="Gene3D" id="1.10.3210.10">
    <property type="entry name" value="Hypothetical protein af1432"/>
    <property type="match status" value="1"/>
</dbReference>
<comment type="caution">
    <text evidence="2">The sequence shown here is derived from an EMBL/GenBank/DDBJ whole genome shotgun (WGS) entry which is preliminary data.</text>
</comment>
<feature type="domain" description="HD-GYP" evidence="1">
    <location>
        <begin position="135"/>
        <end position="331"/>
    </location>
</feature>
<dbReference type="EMBL" id="WMIB01000011">
    <property type="protein sequence ID" value="MTH54178.1"/>
    <property type="molecule type" value="Genomic_DNA"/>
</dbReference>
<protein>
    <submittedName>
        <fullName evidence="2">HD domain-containing protein</fullName>
    </submittedName>
</protein>
<reference evidence="2 3" key="1">
    <citation type="journal article" date="2017" name="Int. J. Syst. Evol. Microbiol.">
        <title>Bacillus mangrovi sp. nov., isolated from a sediment sample from a mangrove forest.</title>
        <authorList>
            <person name="Gupta V."/>
            <person name="Singh P.K."/>
            <person name="Korpole S."/>
            <person name="Tanuku N.R.S."/>
            <person name="Pinnaka A.K."/>
        </authorList>
    </citation>
    <scope>NUCLEOTIDE SEQUENCE [LARGE SCALE GENOMIC DNA]</scope>
    <source>
        <strain evidence="2 3">KCTC 33872</strain>
    </source>
</reference>
<dbReference type="PROSITE" id="PS51832">
    <property type="entry name" value="HD_GYP"/>
    <property type="match status" value="1"/>
</dbReference>
<organism evidence="2 3">
    <name type="scientific">Metabacillus mangrovi</name>
    <dbReference type="NCBI Taxonomy" id="1491830"/>
    <lineage>
        <taxon>Bacteria</taxon>
        <taxon>Bacillati</taxon>
        <taxon>Bacillota</taxon>
        <taxon>Bacilli</taxon>
        <taxon>Bacillales</taxon>
        <taxon>Bacillaceae</taxon>
        <taxon>Metabacillus</taxon>
    </lineage>
</organism>
<proteinExistence type="predicted"/>
<name>A0A7X2V5L2_9BACI</name>
<dbReference type="SMART" id="SM00471">
    <property type="entry name" value="HDc"/>
    <property type="match status" value="1"/>
</dbReference>
<dbReference type="InterPro" id="IPR037522">
    <property type="entry name" value="HD_GYP_dom"/>
</dbReference>
<gene>
    <name evidence="2" type="ORF">GKZ89_12265</name>
</gene>
<keyword evidence="3" id="KW-1185">Reference proteome</keyword>
<dbReference type="AlphaFoldDB" id="A0A7X2V5L2"/>
<sequence length="373" mass="41382">MINRSNDSIYLKGGLQVRTGLEQLIEGCILSEDVTSRSRDPIMKKDTILNQEMIGVLNAFLIKEAAVKPYLSSGEPFQPGYSIQSRQQSPQESFSDCTSDFRKNAELFHLAFLSWQSGAAVDLPKIREIVLPLAERYKEEPGELLKIPSAFSSQAYVAQHSLAVSMLSAFIANQLGFPQGEVNQIALAGALSDCGMAKMTPAVLQKKLALTDREFAEIKQHSIAGYKMIKEISTIKEGVKVGVLQHHERLDGSGYPLGVKGEQLHPYGKIVAAADTFMAMICPRPYRSPLSPFKVIEEMKQDSFGKFDLSTVDVISKMLARLLRGSHVKLSDGTIGEVIFTDPQHPVRPIIRTNGKEMVQLEKRLDLYIEEIL</sequence>
<dbReference type="InterPro" id="IPR003607">
    <property type="entry name" value="HD/PDEase_dom"/>
</dbReference>
<dbReference type="SUPFAM" id="SSF109604">
    <property type="entry name" value="HD-domain/PDEase-like"/>
    <property type="match status" value="1"/>
</dbReference>
<dbReference type="Proteomes" id="UP000434639">
    <property type="component" value="Unassembled WGS sequence"/>
</dbReference>
<dbReference type="PANTHER" id="PTHR43155:SF2">
    <property type="entry name" value="CYCLIC DI-GMP PHOSPHODIESTERASE PA4108"/>
    <property type="match status" value="1"/>
</dbReference>
<evidence type="ECO:0000259" key="1">
    <source>
        <dbReference type="PROSITE" id="PS51832"/>
    </source>
</evidence>
<dbReference type="PANTHER" id="PTHR43155">
    <property type="entry name" value="CYCLIC DI-GMP PHOSPHODIESTERASE PA4108-RELATED"/>
    <property type="match status" value="1"/>
</dbReference>
<evidence type="ECO:0000313" key="3">
    <source>
        <dbReference type="Proteomes" id="UP000434639"/>
    </source>
</evidence>
<dbReference type="OrthoDB" id="9759601at2"/>
<dbReference type="CDD" id="cd00077">
    <property type="entry name" value="HDc"/>
    <property type="match status" value="1"/>
</dbReference>
<dbReference type="Pfam" id="PF13487">
    <property type="entry name" value="HD_5"/>
    <property type="match status" value="1"/>
</dbReference>